<keyword evidence="2" id="KW-0812">Transmembrane</keyword>
<evidence type="ECO:0000256" key="2">
    <source>
        <dbReference type="ARBA" id="ARBA00022692"/>
    </source>
</evidence>
<evidence type="ECO:0000256" key="3">
    <source>
        <dbReference type="ARBA" id="ARBA00022729"/>
    </source>
</evidence>
<gene>
    <name evidence="7" type="ORF">SAMN05216324_10780</name>
</gene>
<dbReference type="NCBIfam" id="TIGR04131">
    <property type="entry name" value="Bac_Flav_CTERM"/>
    <property type="match status" value="1"/>
</dbReference>
<dbReference type="GO" id="GO:0005975">
    <property type="term" value="P:carbohydrate metabolic process"/>
    <property type="evidence" value="ECO:0007669"/>
    <property type="project" value="UniProtKB-ARBA"/>
</dbReference>
<feature type="domain" description="L-type lectin-like" evidence="6">
    <location>
        <begin position="23"/>
        <end position="149"/>
    </location>
</feature>
<sequence>MIKKLLIYFTVFLCTYSNFLSQTYQLTGNPVNTTGWSIVPSADVNGDFIQLTSNNLTQVGGIKLNEPINLKYCKKWRIEFDFRIDGSGRADGIAFWYLANPPSSYVNGGGLGIPYNARGLMIGFDVYNNINGGSPMSKVHVLYGVNNGFQSNIEYNNTPGSSYHSANLNGTVPFVGSAYKHVEVDGQEDPTNPAKWIISIKINGHLIVNQSFAPSGNAIGMTQGYFGFSASTGAERARHSIKNVKIYTDKVSILKQTVSQSFCQIPSTVNLTSYNSQFVNNPGNYIFTYFEQGSSIPISNPTNYQFSTNKTISVVIKDNSGLICDNDEAKIMLTISNCLDSDNDGIPDNIDLDDDNDGIPDTVECPTQFYWTGPISFSPDKTQAQGTINGINYTFTSNKPMIGTSSMHNYPMFPVSYAVPNNNPSIGNTQASSNTLTFSQPMVDPILVFGSIGSTAGPVSVPIIFDRPVQVLWSGYSPGGSFTINSPTQITASEGFAIIKVPGIHNSVSFDYTITENFSNFTFGATQAPLCDTDGDGIPNHLDLDSDGDGCFDALEGDENVVLSQIDANGAIIGAVDAQGVPVLVNTGGAADIGGDQGQGIGSSQNSSINPCNCNVPVITSSSSSICFGSSVTLTSDHATGNVWSTGETTQSITVTTPGTYTVTYSDSVCTSPVASITIATEPDPNVEITGNLVLCEGSNQLTASSNGTGNTYTWSTGDTGNTISVSAAGSYTVTVTTPAGCQYQQSVEVSQGVVPVVQNASLSLCSNSGTGTFDLTSAESNISSTPGVSFAYYGNQADANAGNNNTIATPNAYSSASATVYVRVGSSDGCFKIAELNLTVNVKPVPLITASSTVICDNSPITLTSNLPTGNIWSTGETTQTITVSNGGTYTLANNNGICISDPVSIVIDQGIDPNLQITGNLTFCEGDSTTLTATTSGTGNTYIWSTGSTASTITVTTPGVYTVTVATALGCEYQESVTVTMDPLIIVDIATPSQPITCIIQQLTLDATASVYQPGATFLWTATAGGNIVSGANTLNPVVNAGGIYTLTITSITPSGCVKQSSVTVIQDTTPPPISLTASKLTICNGESVTLTASGASSYTWIGLPGNGNTQTVSPTSTTSYTVSAIGANGCTAQTIITITVVPAIISSLSDIQICEGNKGLLDAGSGPNYTYNWNTGETTQAINPTLEGTYTVTINNGVCSKVFSAIVSYTKVPEISEIVYQNDALTILAKNNETSPLEYSIDNGISWQSSNIFYNIHKNTEYTVRVRNVRTLCDVAVAYYTFFLPNTITPNEDGYNDVISFAGITKFNNFSATIFDRYGQQIFKATAQNPVWDGKYLGRVIPTATYWYTASWEDKISKKQFKISGWILLKNRRNDESSIKINN</sequence>
<evidence type="ECO:0000256" key="4">
    <source>
        <dbReference type="ARBA" id="ARBA00022989"/>
    </source>
</evidence>
<dbReference type="GO" id="GO:0005509">
    <property type="term" value="F:calcium ion binding"/>
    <property type="evidence" value="ECO:0007669"/>
    <property type="project" value="InterPro"/>
</dbReference>
<dbReference type="RefSeq" id="WP_072409918.1">
    <property type="nucleotide sequence ID" value="NZ_FPKW01000007.1"/>
</dbReference>
<dbReference type="InterPro" id="IPR028974">
    <property type="entry name" value="TSP_type-3_rpt"/>
</dbReference>
<evidence type="ECO:0000259" key="6">
    <source>
        <dbReference type="Pfam" id="PF03388"/>
    </source>
</evidence>
<dbReference type="Gene3D" id="4.10.1080.10">
    <property type="entry name" value="TSP type-3 repeat"/>
    <property type="match status" value="1"/>
</dbReference>
<dbReference type="Pfam" id="PF13585">
    <property type="entry name" value="CHU_C"/>
    <property type="match status" value="1"/>
</dbReference>
<comment type="subcellular location">
    <subcellularLocation>
        <location evidence="1">Membrane</location>
        <topology evidence="1">Single-pass type I membrane protein</topology>
    </subcellularLocation>
</comment>
<dbReference type="GO" id="GO:0004553">
    <property type="term" value="F:hydrolase activity, hydrolyzing O-glycosyl compounds"/>
    <property type="evidence" value="ECO:0007669"/>
    <property type="project" value="UniProtKB-ARBA"/>
</dbReference>
<dbReference type="GO" id="GO:0005537">
    <property type="term" value="F:D-mannose binding"/>
    <property type="evidence" value="ECO:0007669"/>
    <property type="project" value="TreeGrafter"/>
</dbReference>
<evidence type="ECO:0000313" key="8">
    <source>
        <dbReference type="Proteomes" id="UP000182034"/>
    </source>
</evidence>
<dbReference type="SUPFAM" id="SSF49899">
    <property type="entry name" value="Concanavalin A-like lectins/glucanases"/>
    <property type="match status" value="1"/>
</dbReference>
<dbReference type="OrthoDB" id="9765926at2"/>
<dbReference type="InterPro" id="IPR005052">
    <property type="entry name" value="Lectin_leg"/>
</dbReference>
<organism evidence="7 8">
    <name type="scientific">Chryseobacterium limigenitum</name>
    <dbReference type="NCBI Taxonomy" id="1612149"/>
    <lineage>
        <taxon>Bacteria</taxon>
        <taxon>Pseudomonadati</taxon>
        <taxon>Bacteroidota</taxon>
        <taxon>Flavobacteriia</taxon>
        <taxon>Flavobacteriales</taxon>
        <taxon>Weeksellaceae</taxon>
        <taxon>Chryseobacterium group</taxon>
        <taxon>Chryseobacterium</taxon>
    </lineage>
</organism>
<dbReference type="Proteomes" id="UP000182034">
    <property type="component" value="Unassembled WGS sequence"/>
</dbReference>
<keyword evidence="8" id="KW-1185">Reference proteome</keyword>
<dbReference type="GO" id="GO:0016020">
    <property type="term" value="C:membrane"/>
    <property type="evidence" value="ECO:0007669"/>
    <property type="project" value="UniProtKB-SubCell"/>
</dbReference>
<dbReference type="SUPFAM" id="SSF103647">
    <property type="entry name" value="TSP type-3 repeat"/>
    <property type="match status" value="1"/>
</dbReference>
<keyword evidence="5" id="KW-0472">Membrane</keyword>
<dbReference type="PANTHER" id="PTHR12223:SF28">
    <property type="entry name" value="LECTIN, MANNOSE BINDING 1 LIKE"/>
    <property type="match status" value="1"/>
</dbReference>
<dbReference type="InterPro" id="IPR026341">
    <property type="entry name" value="T9SS_type_B"/>
</dbReference>
<accession>A0A1K2IQH9</accession>
<evidence type="ECO:0000256" key="5">
    <source>
        <dbReference type="ARBA" id="ARBA00023136"/>
    </source>
</evidence>
<dbReference type="GO" id="GO:0030134">
    <property type="term" value="C:COPII-coated ER to Golgi transport vesicle"/>
    <property type="evidence" value="ECO:0007669"/>
    <property type="project" value="TreeGrafter"/>
</dbReference>
<keyword evidence="3" id="KW-0732">Signal</keyword>
<evidence type="ECO:0000313" key="7">
    <source>
        <dbReference type="EMBL" id="SFZ94574.1"/>
    </source>
</evidence>
<dbReference type="EMBL" id="FPKW01000007">
    <property type="protein sequence ID" value="SFZ94574.1"/>
    <property type="molecule type" value="Genomic_DNA"/>
</dbReference>
<dbReference type="InterPro" id="IPR051136">
    <property type="entry name" value="Intracellular_Lectin-GPT"/>
</dbReference>
<reference evidence="8" key="1">
    <citation type="submission" date="2016-10" db="EMBL/GenBank/DDBJ databases">
        <authorList>
            <person name="Varghese N."/>
            <person name="Submissions S."/>
        </authorList>
    </citation>
    <scope>NUCLEOTIDE SEQUENCE [LARGE SCALE GENOMIC DNA]</scope>
    <source>
        <strain evidence="8">SUR2</strain>
    </source>
</reference>
<protein>
    <submittedName>
        <fullName evidence="7">Gliding motility-associated C-terminal domain-containing protein</fullName>
    </submittedName>
</protein>
<dbReference type="STRING" id="1612149.SAMN05216324_10780"/>
<evidence type="ECO:0000256" key="1">
    <source>
        <dbReference type="ARBA" id="ARBA00004479"/>
    </source>
</evidence>
<dbReference type="Pfam" id="PF03388">
    <property type="entry name" value="Lectin_leg-like"/>
    <property type="match status" value="1"/>
</dbReference>
<dbReference type="InterPro" id="IPR013320">
    <property type="entry name" value="ConA-like_dom_sf"/>
</dbReference>
<dbReference type="GO" id="GO:0006888">
    <property type="term" value="P:endoplasmic reticulum to Golgi vesicle-mediated transport"/>
    <property type="evidence" value="ECO:0007669"/>
    <property type="project" value="TreeGrafter"/>
</dbReference>
<keyword evidence="4" id="KW-1133">Transmembrane helix</keyword>
<dbReference type="PANTHER" id="PTHR12223">
    <property type="entry name" value="VESICULAR MANNOSE-BINDING LECTIN"/>
    <property type="match status" value="1"/>
</dbReference>
<proteinExistence type="predicted"/>
<name>A0A1K2IQH9_9FLAO</name>
<dbReference type="Gene3D" id="2.60.120.200">
    <property type="match status" value="1"/>
</dbReference>